<evidence type="ECO:0000256" key="1">
    <source>
        <dbReference type="ARBA" id="ARBA00004571"/>
    </source>
</evidence>
<evidence type="ECO:0000256" key="10">
    <source>
        <dbReference type="ARBA" id="ARBA00023237"/>
    </source>
</evidence>
<dbReference type="InterPro" id="IPR011250">
    <property type="entry name" value="OMP/PagP_B-barrel"/>
</dbReference>
<evidence type="ECO:0000256" key="3">
    <source>
        <dbReference type="ARBA" id="ARBA00022448"/>
    </source>
</evidence>
<comment type="similarity">
    <text evidence="2">Belongs to the outer membrane OOP (TC 1.B.6) superfamily. OmpA family.</text>
</comment>
<dbReference type="SUPFAM" id="SSF103088">
    <property type="entry name" value="OmpA-like"/>
    <property type="match status" value="1"/>
</dbReference>
<organism evidence="13 14">
    <name type="scientific">Aeromonas media</name>
    <dbReference type="NCBI Taxonomy" id="651"/>
    <lineage>
        <taxon>Bacteria</taxon>
        <taxon>Pseudomonadati</taxon>
        <taxon>Pseudomonadota</taxon>
        <taxon>Gammaproteobacteria</taxon>
        <taxon>Aeromonadales</taxon>
        <taxon>Aeromonadaceae</taxon>
        <taxon>Aeromonas</taxon>
    </lineage>
</organism>
<keyword evidence="3" id="KW-0813">Transport</keyword>
<keyword evidence="10" id="KW-0998">Cell outer membrane</keyword>
<dbReference type="Gene3D" id="2.40.160.20">
    <property type="match status" value="1"/>
</dbReference>
<dbReference type="InterPro" id="IPR006665">
    <property type="entry name" value="OmpA-like"/>
</dbReference>
<dbReference type="SUPFAM" id="SSF56925">
    <property type="entry name" value="OMPA-like"/>
    <property type="match status" value="1"/>
</dbReference>
<keyword evidence="7" id="KW-0626">Porin</keyword>
<name>A0AAW5RVJ6_AERME</name>
<dbReference type="Pfam" id="PF00691">
    <property type="entry name" value="OmpA"/>
    <property type="match status" value="1"/>
</dbReference>
<dbReference type="GO" id="GO:0009279">
    <property type="term" value="C:cell outer membrane"/>
    <property type="evidence" value="ECO:0007669"/>
    <property type="project" value="UniProtKB-SubCell"/>
</dbReference>
<evidence type="ECO:0000256" key="7">
    <source>
        <dbReference type="ARBA" id="ARBA00023114"/>
    </source>
</evidence>
<keyword evidence="9" id="KW-1015">Disulfide bond</keyword>
<evidence type="ECO:0000256" key="11">
    <source>
        <dbReference type="PROSITE-ProRule" id="PRU00473"/>
    </source>
</evidence>
<evidence type="ECO:0000256" key="8">
    <source>
        <dbReference type="ARBA" id="ARBA00023136"/>
    </source>
</evidence>
<comment type="subcellular location">
    <subcellularLocation>
        <location evidence="1">Cell outer membrane</location>
        <topology evidence="1">Multi-pass membrane protein</topology>
    </subcellularLocation>
</comment>
<feature type="domain" description="OmpA-like" evidence="12">
    <location>
        <begin position="198"/>
        <end position="326"/>
    </location>
</feature>
<dbReference type="PRINTS" id="PR01021">
    <property type="entry name" value="OMPADOMAIN"/>
</dbReference>
<dbReference type="InterPro" id="IPR050330">
    <property type="entry name" value="Bact_OuterMem_StrucFunc"/>
</dbReference>
<dbReference type="PROSITE" id="PS01068">
    <property type="entry name" value="OMPA_1"/>
    <property type="match status" value="1"/>
</dbReference>
<evidence type="ECO:0000256" key="4">
    <source>
        <dbReference type="ARBA" id="ARBA00022452"/>
    </source>
</evidence>
<evidence type="ECO:0000256" key="2">
    <source>
        <dbReference type="ARBA" id="ARBA00005710"/>
    </source>
</evidence>
<keyword evidence="4" id="KW-1134">Transmembrane beta strand</keyword>
<protein>
    <submittedName>
        <fullName evidence="13">Porin OmpA</fullName>
    </submittedName>
</protein>
<dbReference type="Gene3D" id="3.30.1330.60">
    <property type="entry name" value="OmpA-like domain"/>
    <property type="match status" value="1"/>
</dbReference>
<dbReference type="Pfam" id="PF01389">
    <property type="entry name" value="OmpA_membrane"/>
    <property type="match status" value="1"/>
</dbReference>
<keyword evidence="8 11" id="KW-0472">Membrane</keyword>
<gene>
    <name evidence="13" type="primary">ompA</name>
    <name evidence="13" type="ORF">LZT28_22420</name>
</gene>
<sequence>MLVLGNLCLTGYAGAAESDSDYWYAGGKVAYSKYLDGDMGEKKKHAAYGMFGGYQISPFTAVELGYDFLGKGASELDFDARGTQLTTKLSYPVHKEVDIYARGGGMAWRADTTKGHTSGVSPVLAVGSDWALNQSFNVRFDAQWVNNIDGVGLKQRVDNASFGVGILYLFPRENRDATSMDYQPAPVQLRPVVSVEPKMPQTFTLKSDVLFHFGSAALKPEAYSELDQILYKLKSSAQWATLDIMGFTDRLGSESYNNMLSQKRADVVKNYFVAQGILGQKLYSRGMGSNSNNTLTMNRCNSIKPKQALIDCLAPDRRVEIKVNNN</sequence>
<evidence type="ECO:0000256" key="6">
    <source>
        <dbReference type="ARBA" id="ARBA00023065"/>
    </source>
</evidence>
<evidence type="ECO:0000313" key="13">
    <source>
        <dbReference type="EMBL" id="MCV3290935.1"/>
    </source>
</evidence>
<dbReference type="InterPro" id="IPR002368">
    <property type="entry name" value="OmpA"/>
</dbReference>
<dbReference type="NCBIfam" id="NF008071">
    <property type="entry name" value="PRK10808.1"/>
    <property type="match status" value="1"/>
</dbReference>
<evidence type="ECO:0000259" key="12">
    <source>
        <dbReference type="PROSITE" id="PS51123"/>
    </source>
</evidence>
<keyword evidence="6" id="KW-0406">Ion transport</keyword>
<evidence type="ECO:0000313" key="14">
    <source>
        <dbReference type="Proteomes" id="UP001208651"/>
    </source>
</evidence>
<dbReference type="PRINTS" id="PR01022">
    <property type="entry name" value="OUTRMMBRANEA"/>
</dbReference>
<dbReference type="InterPro" id="IPR036737">
    <property type="entry name" value="OmpA-like_sf"/>
</dbReference>
<dbReference type="Proteomes" id="UP001208651">
    <property type="component" value="Unassembled WGS sequence"/>
</dbReference>
<dbReference type="CDD" id="cd07185">
    <property type="entry name" value="OmpA_C-like"/>
    <property type="match status" value="1"/>
</dbReference>
<evidence type="ECO:0000256" key="9">
    <source>
        <dbReference type="ARBA" id="ARBA00023157"/>
    </source>
</evidence>
<evidence type="ECO:0000256" key="5">
    <source>
        <dbReference type="ARBA" id="ARBA00022692"/>
    </source>
</evidence>
<dbReference type="GO" id="GO:0006811">
    <property type="term" value="P:monoatomic ion transport"/>
    <property type="evidence" value="ECO:0007669"/>
    <property type="project" value="UniProtKB-KW"/>
</dbReference>
<dbReference type="InterPro" id="IPR006664">
    <property type="entry name" value="OMP_bac"/>
</dbReference>
<comment type="caution">
    <text evidence="13">The sequence shown here is derived from an EMBL/GenBank/DDBJ whole genome shotgun (WGS) entry which is preliminary data.</text>
</comment>
<dbReference type="GO" id="GO:0046930">
    <property type="term" value="C:pore complex"/>
    <property type="evidence" value="ECO:0007669"/>
    <property type="project" value="UniProtKB-KW"/>
</dbReference>
<keyword evidence="5" id="KW-0812">Transmembrane</keyword>
<dbReference type="GO" id="GO:0015288">
    <property type="term" value="F:porin activity"/>
    <property type="evidence" value="ECO:0007669"/>
    <property type="project" value="UniProtKB-KW"/>
</dbReference>
<dbReference type="AlphaFoldDB" id="A0AAW5RVJ6"/>
<dbReference type="InterPro" id="IPR006690">
    <property type="entry name" value="OMPA-like_CS"/>
</dbReference>
<dbReference type="PROSITE" id="PS51123">
    <property type="entry name" value="OMPA_2"/>
    <property type="match status" value="1"/>
</dbReference>
<accession>A0AAW5RVJ6</accession>
<dbReference type="EMBL" id="JAJVCY010000102">
    <property type="protein sequence ID" value="MCV3290935.1"/>
    <property type="molecule type" value="Genomic_DNA"/>
</dbReference>
<proteinExistence type="inferred from homology"/>
<dbReference type="InterPro" id="IPR000498">
    <property type="entry name" value="OmpA-like_TM_dom"/>
</dbReference>
<dbReference type="PANTHER" id="PTHR30329">
    <property type="entry name" value="STATOR ELEMENT OF FLAGELLAR MOTOR COMPLEX"/>
    <property type="match status" value="1"/>
</dbReference>
<dbReference type="PANTHER" id="PTHR30329:SF21">
    <property type="entry name" value="LIPOPROTEIN YIAD-RELATED"/>
    <property type="match status" value="1"/>
</dbReference>
<dbReference type="RefSeq" id="WP_263686688.1">
    <property type="nucleotide sequence ID" value="NZ_JAJVCY010000102.1"/>
</dbReference>
<reference evidence="13" key="1">
    <citation type="submission" date="2022-01" db="EMBL/GenBank/DDBJ databases">
        <title>Comparison of Fish pathogen Aeromonas spp.</title>
        <authorList>
            <person name="Dubey S."/>
            <person name="Sorum H."/>
            <person name="Munangandu H.M."/>
        </authorList>
    </citation>
    <scope>NUCLEOTIDE SEQUENCE</scope>
    <source>
        <strain evidence="13">SD/21-15</strain>
    </source>
</reference>